<evidence type="ECO:0000313" key="3">
    <source>
        <dbReference type="Proteomes" id="UP001344888"/>
    </source>
</evidence>
<keyword evidence="3" id="KW-1185">Reference proteome</keyword>
<accession>A0AAW9NPL8</accession>
<sequence>MIKKIKLKKFFISILVMAMVFTTLFPLHNVANAENLEVNLLPPGTEVITTDNLTKVSYFEDGKRYTVSADKLSKKMYIETDFVKYEIVLENIEGNSNEMQGYLINTADGSIIDFQDLNQTIDNGNITPYFAWAVPLALPYIAKGIELLLLAGTLIYISGLEYTIPTNVTEISNKYPNHKYHAAWIHFPDGDVKQSMVVIGPGISDAEARARLAVGQSVFGRTETYAKSIFRSGIRGPEQHGPFPRYLPHYHGEVFDAERGIFVDNKGHSWYFGNIR</sequence>
<protein>
    <submittedName>
        <fullName evidence="2">Uncharacterized protein</fullName>
    </submittedName>
</protein>
<name>A0AAW9NPL8_9BACL</name>
<feature type="chain" id="PRO_5043387404" evidence="1">
    <location>
        <begin position="34"/>
        <end position="276"/>
    </location>
</feature>
<dbReference type="AlphaFoldDB" id="A0AAW9NPL8"/>
<keyword evidence="1" id="KW-0732">Signal</keyword>
<organism evidence="2 3">
    <name type="scientific">Metasolibacillus meyeri</name>
    <dbReference type="NCBI Taxonomy" id="1071052"/>
    <lineage>
        <taxon>Bacteria</taxon>
        <taxon>Bacillati</taxon>
        <taxon>Bacillota</taxon>
        <taxon>Bacilli</taxon>
        <taxon>Bacillales</taxon>
        <taxon>Caryophanaceae</taxon>
        <taxon>Metasolibacillus</taxon>
    </lineage>
</organism>
<evidence type="ECO:0000256" key="1">
    <source>
        <dbReference type="SAM" id="SignalP"/>
    </source>
</evidence>
<evidence type="ECO:0000313" key="2">
    <source>
        <dbReference type="EMBL" id="MEC1178272.1"/>
    </source>
</evidence>
<feature type="signal peptide" evidence="1">
    <location>
        <begin position="1"/>
        <end position="33"/>
    </location>
</feature>
<dbReference type="EMBL" id="JARSFG010000010">
    <property type="protein sequence ID" value="MEC1178272.1"/>
    <property type="molecule type" value="Genomic_DNA"/>
</dbReference>
<dbReference type="RefSeq" id="WP_326122816.1">
    <property type="nucleotide sequence ID" value="NZ_JARSFG010000010.1"/>
</dbReference>
<proteinExistence type="predicted"/>
<gene>
    <name evidence="2" type="ORF">P9B03_07245</name>
</gene>
<comment type="caution">
    <text evidence="2">The sequence shown here is derived from an EMBL/GenBank/DDBJ whole genome shotgun (WGS) entry which is preliminary data.</text>
</comment>
<reference evidence="2 3" key="1">
    <citation type="submission" date="2023-03" db="EMBL/GenBank/DDBJ databases">
        <title>Bacillus Genome Sequencing.</title>
        <authorList>
            <person name="Dunlap C."/>
        </authorList>
    </citation>
    <scope>NUCLEOTIDE SEQUENCE [LARGE SCALE GENOMIC DNA]</scope>
    <source>
        <strain evidence="2 3">B-59205</strain>
    </source>
</reference>
<dbReference type="Proteomes" id="UP001344888">
    <property type="component" value="Unassembled WGS sequence"/>
</dbReference>